<keyword evidence="1" id="KW-0811">Translocation</keyword>
<comment type="similarity">
    <text evidence="1">Belongs to the TIM50 family.</text>
</comment>
<dbReference type="GO" id="GO:0015031">
    <property type="term" value="P:protein transport"/>
    <property type="evidence" value="ECO:0007669"/>
    <property type="project" value="UniProtKB-KW"/>
</dbReference>
<dbReference type="RefSeq" id="XP_022634957.1">
    <property type="nucleotide sequence ID" value="XM_022779236.1"/>
</dbReference>
<organism evidence="3 4">
    <name type="scientific">Vigna radiata var. radiata</name>
    <name type="common">Mung bean</name>
    <name type="synonym">Phaseolus aureus</name>
    <dbReference type="NCBI Taxonomy" id="3916"/>
    <lineage>
        <taxon>Eukaryota</taxon>
        <taxon>Viridiplantae</taxon>
        <taxon>Streptophyta</taxon>
        <taxon>Embryophyta</taxon>
        <taxon>Tracheophyta</taxon>
        <taxon>Spermatophyta</taxon>
        <taxon>Magnoliopsida</taxon>
        <taxon>eudicotyledons</taxon>
        <taxon>Gunneridae</taxon>
        <taxon>Pentapetalae</taxon>
        <taxon>rosids</taxon>
        <taxon>fabids</taxon>
        <taxon>Fabales</taxon>
        <taxon>Fabaceae</taxon>
        <taxon>Papilionoideae</taxon>
        <taxon>50 kb inversion clade</taxon>
        <taxon>NPAAA clade</taxon>
        <taxon>indigoferoid/millettioid clade</taxon>
        <taxon>Phaseoleae</taxon>
        <taxon>Vigna</taxon>
    </lineage>
</organism>
<keyword evidence="1" id="KW-0653">Protein transport</keyword>
<dbReference type="SUPFAM" id="SSF56672">
    <property type="entry name" value="DNA/RNA polymerases"/>
    <property type="match status" value="1"/>
</dbReference>
<reference evidence="3" key="1">
    <citation type="journal article" date="2014" name="Nat. Commun.">
        <title>Genome sequence of mungbean and insights into evolution within Vigna species.</title>
        <authorList>
            <person name="Kang Y.J."/>
            <person name="Kim S.K."/>
            <person name="Kim M.Y."/>
            <person name="Lestari P."/>
            <person name="Kim K.H."/>
            <person name="Ha B.K."/>
            <person name="Jun T.H."/>
            <person name="Hwang W.J."/>
            <person name="Lee T."/>
            <person name="Lee J."/>
            <person name="Shim S."/>
            <person name="Yoon M.Y."/>
            <person name="Jang Y.E."/>
            <person name="Han K.S."/>
            <person name="Taeprayoon P."/>
            <person name="Yoon N."/>
            <person name="Somta P."/>
            <person name="Tanya P."/>
            <person name="Kim K.S."/>
            <person name="Gwag J.G."/>
            <person name="Moon J.K."/>
            <person name="Lee Y.H."/>
            <person name="Park B.S."/>
            <person name="Bombarely A."/>
            <person name="Doyle J.J."/>
            <person name="Jackson S.A."/>
            <person name="Schafleitner R."/>
            <person name="Srinives P."/>
            <person name="Varshney R.K."/>
            <person name="Lee S.H."/>
        </authorList>
    </citation>
    <scope>NUCLEOTIDE SEQUENCE [LARGE SCALE GENOMIC DNA]</scope>
    <source>
        <strain evidence="3">cv. VC1973A</strain>
    </source>
</reference>
<dbReference type="STRING" id="3916.A0A3Q0EXU3"/>
<dbReference type="GO" id="GO:0005744">
    <property type="term" value="C:TIM23 mitochondrial import inner membrane translocase complex"/>
    <property type="evidence" value="ECO:0007669"/>
    <property type="project" value="UniProtKB-UniRule"/>
</dbReference>
<dbReference type="InterPro" id="IPR043502">
    <property type="entry name" value="DNA/RNA_pol_sf"/>
</dbReference>
<dbReference type="InterPro" id="IPR041577">
    <property type="entry name" value="RT_RNaseH_2"/>
</dbReference>
<comment type="function">
    <text evidence="1">Essential component of the TIM23 complex, a complex that mediates the translocation of transit peptide-containing proteins across the mitochondrial inner membrane.</text>
</comment>
<dbReference type="SMART" id="SM00577">
    <property type="entry name" value="CPDc"/>
    <property type="match status" value="1"/>
</dbReference>
<keyword evidence="1" id="KW-0496">Mitochondrion</keyword>
<dbReference type="GeneID" id="111241408"/>
<dbReference type="InterPro" id="IPR036412">
    <property type="entry name" value="HAD-like_sf"/>
</dbReference>
<reference evidence="4" key="2">
    <citation type="submission" date="2025-08" db="UniProtKB">
        <authorList>
            <consortium name="RefSeq"/>
        </authorList>
    </citation>
    <scope>IDENTIFICATION</scope>
    <source>
        <tissue evidence="4">Leaf</tissue>
    </source>
</reference>
<dbReference type="KEGG" id="vra:111241408"/>
<dbReference type="AlphaFoldDB" id="A0A3Q0EXU3"/>
<dbReference type="PANTHER" id="PTHR12210">
    <property type="entry name" value="DULLARD PROTEIN PHOSPHATASE"/>
    <property type="match status" value="1"/>
</dbReference>
<keyword evidence="1" id="KW-0813">Transport</keyword>
<dbReference type="Pfam" id="PF17919">
    <property type="entry name" value="RT_RNaseH_2"/>
    <property type="match status" value="1"/>
</dbReference>
<evidence type="ECO:0000313" key="4">
    <source>
        <dbReference type="RefSeq" id="XP_022634957.1"/>
    </source>
</evidence>
<keyword evidence="3" id="KW-1185">Reference proteome</keyword>
<sequence length="295" mass="33827">MVFFSLKKRLSGIADCNFEEFRGSFQQLHDVLWFNSFLALPVIPSTREFQIINSNHYQHTFPKNSLDAWSSSVCHKTCKKRSSATLVLDLDETLVHSSEFPCNADFTFKMKSRTIYVKKRPYLEEFLEKVSEMFEVVIFTASTRSYSAKLLDILDPHNKFFSRRLYRDSCKWEDGHCLKDLRLLGIDMAKVFIIDNTPRGIFVSGYVSIAHPLTDLLKKYNFLWNNIAYAAFADLKNALSTAPVLAISKFDSVFTVQTNASGIDMGEILSQQGHPIAYFIEQLCPKLQNSSTYNT</sequence>
<dbReference type="OrthoDB" id="277011at2759"/>
<dbReference type="PROSITE" id="PS50969">
    <property type="entry name" value="FCP1"/>
    <property type="match status" value="1"/>
</dbReference>
<dbReference type="Gene3D" id="3.40.50.1000">
    <property type="entry name" value="HAD superfamily/HAD-like"/>
    <property type="match status" value="1"/>
</dbReference>
<gene>
    <name evidence="4" type="primary">LOC111241408</name>
</gene>
<feature type="domain" description="FCP1 homology" evidence="2">
    <location>
        <begin position="79"/>
        <end position="242"/>
    </location>
</feature>
<proteinExistence type="inferred from homology"/>
<protein>
    <recommendedName>
        <fullName evidence="1">Mitochondrial import inner membrane translocase subunit TIM50</fullName>
    </recommendedName>
</protein>
<name>A0A3Q0EXU3_VIGRR</name>
<accession>A0A3Q0EXU3</accession>
<dbReference type="InterPro" id="IPR004274">
    <property type="entry name" value="FCP1_dom"/>
</dbReference>
<dbReference type="InterPro" id="IPR050365">
    <property type="entry name" value="TIM50"/>
</dbReference>
<dbReference type="Proteomes" id="UP000087766">
    <property type="component" value="Chromosome 1"/>
</dbReference>
<comment type="subcellular location">
    <subcellularLocation>
        <location evidence="1">Mitochondrion inner membrane</location>
        <topology evidence="1">Single-pass membrane protein</topology>
    </subcellularLocation>
</comment>
<comment type="subunit">
    <text evidence="1">Component of the TIM23 complex.</text>
</comment>
<dbReference type="CDD" id="cd07521">
    <property type="entry name" value="HAD_FCP1-like"/>
    <property type="match status" value="1"/>
</dbReference>
<dbReference type="Pfam" id="PF03031">
    <property type="entry name" value="NIF"/>
    <property type="match status" value="1"/>
</dbReference>
<keyword evidence="1" id="KW-0809">Transit peptide</keyword>
<evidence type="ECO:0000313" key="3">
    <source>
        <dbReference type="Proteomes" id="UP000087766"/>
    </source>
</evidence>
<dbReference type="InterPro" id="IPR023214">
    <property type="entry name" value="HAD_sf"/>
</dbReference>
<evidence type="ECO:0000256" key="1">
    <source>
        <dbReference type="RuleBase" id="RU365079"/>
    </source>
</evidence>
<dbReference type="SUPFAM" id="SSF56784">
    <property type="entry name" value="HAD-like"/>
    <property type="match status" value="1"/>
</dbReference>
<evidence type="ECO:0000259" key="2">
    <source>
        <dbReference type="PROSITE" id="PS50969"/>
    </source>
</evidence>